<proteinExistence type="inferred from homology"/>
<feature type="active site" description="Proton acceptor" evidence="7">
    <location>
        <position position="65"/>
    </location>
</feature>
<evidence type="ECO:0000313" key="10">
    <source>
        <dbReference type="Proteomes" id="UP000321606"/>
    </source>
</evidence>
<dbReference type="GO" id="GO:0005829">
    <property type="term" value="C:cytosol"/>
    <property type="evidence" value="ECO:0007669"/>
    <property type="project" value="TreeGrafter"/>
</dbReference>
<protein>
    <recommendedName>
        <fullName evidence="2 7">Shikimate dehydrogenase (NADP(+))</fullName>
        <shortName evidence="7">SDH</shortName>
        <ecNumber evidence="2 7">1.1.1.25</ecNumber>
    </recommendedName>
</protein>
<feature type="binding site" evidence="7">
    <location>
        <position position="101"/>
    </location>
    <ligand>
        <name>shikimate</name>
        <dbReference type="ChEBI" id="CHEBI:36208"/>
    </ligand>
</feature>
<feature type="binding site" evidence="7">
    <location>
        <position position="233"/>
    </location>
    <ligand>
        <name>NADP(+)</name>
        <dbReference type="ChEBI" id="CHEBI:58349"/>
    </ligand>
</feature>
<dbReference type="HAMAP" id="MF_00222">
    <property type="entry name" value="Shikimate_DH_AroE"/>
    <property type="match status" value="1"/>
</dbReference>
<comment type="function">
    <text evidence="7">Involved in the biosynthesis of the chorismate, which leads to the biosynthesis of aromatic amino acids. Catalyzes the reversible NADPH linked reduction of 3-dehydroshikimate (DHSA) to yield shikimate (SA).</text>
</comment>
<dbReference type="SUPFAM" id="SSF53223">
    <property type="entry name" value="Aminoacid dehydrogenase-like, N-terminal domain"/>
    <property type="match status" value="1"/>
</dbReference>
<dbReference type="PANTHER" id="PTHR21089">
    <property type="entry name" value="SHIKIMATE DEHYDROGENASE"/>
    <property type="match status" value="1"/>
</dbReference>
<dbReference type="Proteomes" id="UP000321606">
    <property type="component" value="Chromosome"/>
</dbReference>
<keyword evidence="4 7" id="KW-0521">NADP</keyword>
<gene>
    <name evidence="7" type="primary">aroE</name>
    <name evidence="9" type="ORF">JCM16774_0949</name>
</gene>
<evidence type="ECO:0000256" key="3">
    <source>
        <dbReference type="ARBA" id="ARBA00022605"/>
    </source>
</evidence>
<comment type="pathway">
    <text evidence="1 7">Metabolic intermediate biosynthesis; chorismate biosynthesis; chorismate from D-erythrose 4-phosphate and phosphoenolpyruvate: step 4/7.</text>
</comment>
<feature type="binding site" evidence="7">
    <location>
        <position position="86"/>
    </location>
    <ligand>
        <name>shikimate</name>
        <dbReference type="ChEBI" id="CHEBI:36208"/>
    </ligand>
</feature>
<sequence length="271" mass="31064">MEKFGLLGEKLGHSFSKEIHKAFFKTIQKEAEYSLIEKKYEEIPNFLEKLRNGEYKGINVTIPYKVEIMQYLDEISPVAKEIGAVNTVSVKDGKLIGDNTDYFGFIKTLKIKNIKIEGSKVLILGTGGAAKSVYNALIDEGAEHIYVATISENDPFKVRKYDRLLNYSEIRNIKSVNLIVNCTPVGMYPEINMSPLEEVNLIQTDYLVDLIYNPEETVLMKKYRLKGAECVNGFMMLISQAIKSEEIWNDKIYNENISKEIYNKLVKKLYK</sequence>
<dbReference type="EC" id="1.1.1.25" evidence="2 7"/>
<dbReference type="SUPFAM" id="SSF51735">
    <property type="entry name" value="NAD(P)-binding Rossmann-fold domains"/>
    <property type="match status" value="1"/>
</dbReference>
<dbReference type="CDD" id="cd01065">
    <property type="entry name" value="NAD_bind_Shikimate_DH"/>
    <property type="match status" value="1"/>
</dbReference>
<reference evidence="9 10" key="1">
    <citation type="submission" date="2019-07" db="EMBL/GenBank/DDBJ databases">
        <title>Complete Genome Sequence of Leptotrichia goodfellowii Strain JCM 16774.</title>
        <authorList>
            <person name="Watanabe S."/>
            <person name="Cui L."/>
        </authorList>
    </citation>
    <scope>NUCLEOTIDE SEQUENCE [LARGE SCALE GENOMIC DNA]</scope>
    <source>
        <strain evidence="9 10">JCM16774</strain>
    </source>
</reference>
<evidence type="ECO:0000259" key="8">
    <source>
        <dbReference type="Pfam" id="PF08501"/>
    </source>
</evidence>
<keyword evidence="3 7" id="KW-0028">Amino-acid biosynthesis</keyword>
<evidence type="ECO:0000313" key="9">
    <source>
        <dbReference type="EMBL" id="BBM36017.1"/>
    </source>
</evidence>
<feature type="domain" description="Shikimate dehydrogenase substrate binding N-terminal" evidence="8">
    <location>
        <begin position="6"/>
        <end position="88"/>
    </location>
</feature>
<name>A0A510JA04_9FUSO</name>
<evidence type="ECO:0000256" key="4">
    <source>
        <dbReference type="ARBA" id="ARBA00022857"/>
    </source>
</evidence>
<dbReference type="Gene3D" id="3.40.50.10860">
    <property type="entry name" value="Leucine Dehydrogenase, chain A, domain 1"/>
    <property type="match status" value="1"/>
</dbReference>
<feature type="binding site" evidence="7">
    <location>
        <position position="212"/>
    </location>
    <ligand>
        <name>shikimate</name>
        <dbReference type="ChEBI" id="CHEBI:36208"/>
    </ligand>
</feature>
<dbReference type="PANTHER" id="PTHR21089:SF1">
    <property type="entry name" value="BIFUNCTIONAL 3-DEHYDROQUINATE DEHYDRATASE_SHIKIMATE DEHYDROGENASE, CHLOROPLASTIC"/>
    <property type="match status" value="1"/>
</dbReference>
<dbReference type="OrthoDB" id="9792692at2"/>
<dbReference type="KEGG" id="lgo:JCM16774_0949"/>
<evidence type="ECO:0000256" key="1">
    <source>
        <dbReference type="ARBA" id="ARBA00004871"/>
    </source>
</evidence>
<dbReference type="STRING" id="714315.GCA_000516535_00940"/>
<dbReference type="Pfam" id="PF08501">
    <property type="entry name" value="Shikimate_dh_N"/>
    <property type="match status" value="1"/>
</dbReference>
<dbReference type="GO" id="GO:0050661">
    <property type="term" value="F:NADP binding"/>
    <property type="evidence" value="ECO:0007669"/>
    <property type="project" value="InterPro"/>
</dbReference>
<comment type="subunit">
    <text evidence="7">Homodimer.</text>
</comment>
<dbReference type="InterPro" id="IPR013708">
    <property type="entry name" value="Shikimate_DH-bd_N"/>
</dbReference>
<comment type="similarity">
    <text evidence="7">Belongs to the shikimate dehydrogenase family.</text>
</comment>
<dbReference type="GO" id="GO:0009073">
    <property type="term" value="P:aromatic amino acid family biosynthetic process"/>
    <property type="evidence" value="ECO:0007669"/>
    <property type="project" value="UniProtKB-KW"/>
</dbReference>
<dbReference type="RefSeq" id="WP_026737429.1">
    <property type="nucleotide sequence ID" value="NZ_AP019822.1"/>
</dbReference>
<dbReference type="UniPathway" id="UPA00053">
    <property type="reaction ID" value="UER00087"/>
</dbReference>
<dbReference type="EMBL" id="AP019822">
    <property type="protein sequence ID" value="BBM36017.1"/>
    <property type="molecule type" value="Genomic_DNA"/>
</dbReference>
<dbReference type="InterPro" id="IPR022893">
    <property type="entry name" value="Shikimate_DH_fam"/>
</dbReference>
<feature type="binding site" evidence="7">
    <location>
        <begin position="14"/>
        <end position="16"/>
    </location>
    <ligand>
        <name>shikimate</name>
        <dbReference type="ChEBI" id="CHEBI:36208"/>
    </ligand>
</feature>
<feature type="binding site" evidence="7">
    <location>
        <position position="61"/>
    </location>
    <ligand>
        <name>shikimate</name>
        <dbReference type="ChEBI" id="CHEBI:36208"/>
    </ligand>
</feature>
<dbReference type="Gene3D" id="3.40.50.720">
    <property type="entry name" value="NAD(P)-binding Rossmann-like Domain"/>
    <property type="match status" value="1"/>
</dbReference>
<dbReference type="GO" id="GO:0009423">
    <property type="term" value="P:chorismate biosynthetic process"/>
    <property type="evidence" value="ECO:0007669"/>
    <property type="project" value="UniProtKB-UniRule"/>
</dbReference>
<dbReference type="NCBIfam" id="TIGR00507">
    <property type="entry name" value="aroE"/>
    <property type="match status" value="1"/>
</dbReference>
<evidence type="ECO:0000256" key="7">
    <source>
        <dbReference type="HAMAP-Rule" id="MF_00222"/>
    </source>
</evidence>
<dbReference type="AlphaFoldDB" id="A0A510JA04"/>
<organism evidence="9 10">
    <name type="scientific">Pseudoleptotrichia goodfellowii</name>
    <dbReference type="NCBI Taxonomy" id="157692"/>
    <lineage>
        <taxon>Bacteria</taxon>
        <taxon>Fusobacteriati</taxon>
        <taxon>Fusobacteriota</taxon>
        <taxon>Fusobacteriia</taxon>
        <taxon>Fusobacteriales</taxon>
        <taxon>Leptotrichiaceae</taxon>
        <taxon>Pseudoleptotrichia</taxon>
    </lineage>
</organism>
<feature type="binding site" evidence="7">
    <location>
        <position position="210"/>
    </location>
    <ligand>
        <name>NADP(+)</name>
        <dbReference type="ChEBI" id="CHEBI:58349"/>
    </ligand>
</feature>
<accession>A0A510JA04</accession>
<feature type="binding site" evidence="7">
    <location>
        <position position="240"/>
    </location>
    <ligand>
        <name>shikimate</name>
        <dbReference type="ChEBI" id="CHEBI:36208"/>
    </ligand>
</feature>
<evidence type="ECO:0000256" key="5">
    <source>
        <dbReference type="ARBA" id="ARBA00023002"/>
    </source>
</evidence>
<dbReference type="GO" id="GO:0019632">
    <property type="term" value="P:shikimate metabolic process"/>
    <property type="evidence" value="ECO:0007669"/>
    <property type="project" value="InterPro"/>
</dbReference>
<dbReference type="GO" id="GO:0008652">
    <property type="term" value="P:amino acid biosynthetic process"/>
    <property type="evidence" value="ECO:0007669"/>
    <property type="project" value="UniProtKB-KW"/>
</dbReference>
<dbReference type="InterPro" id="IPR046346">
    <property type="entry name" value="Aminoacid_DH-like_N_sf"/>
</dbReference>
<keyword evidence="5 7" id="KW-0560">Oxidoreductase</keyword>
<evidence type="ECO:0000256" key="2">
    <source>
        <dbReference type="ARBA" id="ARBA00012962"/>
    </source>
</evidence>
<comment type="catalytic activity">
    <reaction evidence="7">
        <text>shikimate + NADP(+) = 3-dehydroshikimate + NADPH + H(+)</text>
        <dbReference type="Rhea" id="RHEA:17737"/>
        <dbReference type="ChEBI" id="CHEBI:15378"/>
        <dbReference type="ChEBI" id="CHEBI:16630"/>
        <dbReference type="ChEBI" id="CHEBI:36208"/>
        <dbReference type="ChEBI" id="CHEBI:57783"/>
        <dbReference type="ChEBI" id="CHEBI:58349"/>
        <dbReference type="EC" id="1.1.1.25"/>
    </reaction>
</comment>
<comment type="caution">
    <text evidence="7">Lacks conserved residue(s) required for the propagation of feature annotation.</text>
</comment>
<evidence type="ECO:0000256" key="6">
    <source>
        <dbReference type="ARBA" id="ARBA00023141"/>
    </source>
</evidence>
<keyword evidence="6 7" id="KW-0057">Aromatic amino acid biosynthesis</keyword>
<dbReference type="GO" id="GO:0004764">
    <property type="term" value="F:shikimate 3-dehydrogenase (NADP+) activity"/>
    <property type="evidence" value="ECO:0007669"/>
    <property type="project" value="UniProtKB-UniRule"/>
</dbReference>
<dbReference type="InterPro" id="IPR011342">
    <property type="entry name" value="Shikimate_DH"/>
</dbReference>
<dbReference type="InterPro" id="IPR036291">
    <property type="entry name" value="NAD(P)-bd_dom_sf"/>
</dbReference>